<organism evidence="1 2">
    <name type="scientific">Streptomyces lunaelactis</name>
    <dbReference type="NCBI Taxonomy" id="1535768"/>
    <lineage>
        <taxon>Bacteria</taxon>
        <taxon>Bacillati</taxon>
        <taxon>Actinomycetota</taxon>
        <taxon>Actinomycetes</taxon>
        <taxon>Kitasatosporales</taxon>
        <taxon>Streptomycetaceae</taxon>
        <taxon>Streptomyces</taxon>
    </lineage>
</organism>
<dbReference type="InterPro" id="IPR025851">
    <property type="entry name" value="SUKH-4"/>
</dbReference>
<dbReference type="Pfam" id="PF14435">
    <property type="entry name" value="SUKH-4"/>
    <property type="match status" value="1"/>
</dbReference>
<proteinExistence type="predicted"/>
<dbReference type="Proteomes" id="UP000244201">
    <property type="component" value="Chromosome"/>
</dbReference>
<dbReference type="EMBL" id="CP026304">
    <property type="protein sequence ID" value="AVZ71840.1"/>
    <property type="molecule type" value="Genomic_DNA"/>
</dbReference>
<accession>A0A2R4SY75</accession>
<sequence>MINHRYSIEYVACVRNLAVREYLSSVGLPVEHVLFSASEAAGGGVSKVEGRDLLKLGSGGDGDDAYCVDCGTGQVLYVGDGGPPLFLVNSSPRNLSECLNVFELEITRSAGEADPAMLEELADLLGRSLGEIDPSALDDDPGFWRSILFDVAIGDYVDDEAI</sequence>
<reference evidence="1 2" key="1">
    <citation type="submission" date="2018-01" db="EMBL/GenBank/DDBJ databases">
        <title>Complete genome sequence of Streptomyces lunaelactis MM109T, a Ferroverdin A producer isolated from cave moonmilk deposits.</title>
        <authorList>
            <person name="Naome A."/>
            <person name="Martinet L."/>
            <person name="Maciejewska M."/>
            <person name="Anderssen S."/>
            <person name="Adam D."/>
            <person name="Tenconi E."/>
            <person name="Deflandre B."/>
            <person name="Arguelles-Arias A."/>
            <person name="Calusinska M."/>
            <person name="Copieters W."/>
            <person name="Karim L."/>
            <person name="Hanikenne M."/>
            <person name="Baurain D."/>
            <person name="van Wezel G."/>
            <person name="Smargiasso N."/>
            <person name="de Pauw E."/>
            <person name="Delfosse P."/>
            <person name="Rigali S."/>
        </authorList>
    </citation>
    <scope>NUCLEOTIDE SEQUENCE [LARGE SCALE GENOMIC DNA]</scope>
    <source>
        <strain evidence="1 2">MM109</strain>
    </source>
</reference>
<keyword evidence="2" id="KW-1185">Reference proteome</keyword>
<protein>
    <recommendedName>
        <fullName evidence="3">SUKH-4 immunity protein</fullName>
    </recommendedName>
</protein>
<evidence type="ECO:0000313" key="1">
    <source>
        <dbReference type="EMBL" id="AVZ71840.1"/>
    </source>
</evidence>
<dbReference type="KEGG" id="slk:SLUN_06190"/>
<dbReference type="AlphaFoldDB" id="A0A2R4SY75"/>
<name>A0A2R4SY75_9ACTN</name>
<evidence type="ECO:0000313" key="2">
    <source>
        <dbReference type="Proteomes" id="UP000244201"/>
    </source>
</evidence>
<evidence type="ECO:0008006" key="3">
    <source>
        <dbReference type="Google" id="ProtNLM"/>
    </source>
</evidence>
<gene>
    <name evidence="1" type="ORF">SLUN_06190</name>
</gene>